<dbReference type="PANTHER" id="PTHR12526:SF638">
    <property type="entry name" value="SPORE COAT PROTEIN SA"/>
    <property type="match status" value="1"/>
</dbReference>
<dbReference type="EMBL" id="SZQL01000001">
    <property type="protein sequence ID" value="TKK71976.1"/>
    <property type="molecule type" value="Genomic_DNA"/>
</dbReference>
<dbReference type="InterPro" id="IPR028098">
    <property type="entry name" value="Glyco_trans_4-like_N"/>
</dbReference>
<dbReference type="CDD" id="cd03801">
    <property type="entry name" value="GT4_PimA-like"/>
    <property type="match status" value="1"/>
</dbReference>
<dbReference type="SUPFAM" id="SSF53756">
    <property type="entry name" value="UDP-Glycosyltransferase/glycogen phosphorylase"/>
    <property type="match status" value="1"/>
</dbReference>
<evidence type="ECO:0000259" key="2">
    <source>
        <dbReference type="Pfam" id="PF13439"/>
    </source>
</evidence>
<feature type="domain" description="Glycosyltransferase subfamily 4-like N-terminal" evidence="2">
    <location>
        <begin position="13"/>
        <end position="133"/>
    </location>
</feature>
<dbReference type="Gene3D" id="3.40.50.2000">
    <property type="entry name" value="Glycogen Phosphorylase B"/>
    <property type="match status" value="2"/>
</dbReference>
<dbReference type="AlphaFoldDB" id="A0A4U3LD18"/>
<proteinExistence type="predicted"/>
<name>A0A4U3LD18_9BACT</name>
<evidence type="ECO:0000259" key="1">
    <source>
        <dbReference type="Pfam" id="PF00534"/>
    </source>
</evidence>
<sequence>MRKIVQVLPALGWGGAQVFCIQLCNELARTHGYDVTLVSMYHHKPDKHLPLHLLDKKIKFVTLGKRPALDPTMFFKLRKLIEQQQPDVVHTHLHAGYYCFLGYLNNKKGYKKVHTFHNLVKQDSPWLGRQAFKYFFGNKIITPVSISEEVFKGAIEEYGECIKVLIENGSEPAKPTALFEETKDKINKLKKNADTSVLVNIARISVQKNQQLLLESMRRLQNENVICLIIGDYAQDDKKIYDALIANKPDNVFFMGKVNNVSDYLLNADAFVLSSIFEGAPISLLEALSAGVVPVCTPVGGLKNVITKDIGFLSTEVAEDAYTNALKAYLHTPGEEIERLKENGKALFDDMYSMRHCAAQYKELYLKEA</sequence>
<evidence type="ECO:0000313" key="3">
    <source>
        <dbReference type="EMBL" id="TKK71976.1"/>
    </source>
</evidence>
<dbReference type="InterPro" id="IPR001296">
    <property type="entry name" value="Glyco_trans_1"/>
</dbReference>
<keyword evidence="3" id="KW-0808">Transferase</keyword>
<keyword evidence="4" id="KW-1185">Reference proteome</keyword>
<dbReference type="GO" id="GO:0016757">
    <property type="term" value="F:glycosyltransferase activity"/>
    <property type="evidence" value="ECO:0007669"/>
    <property type="project" value="InterPro"/>
</dbReference>
<accession>A0A4U3LD18</accession>
<organism evidence="3 4">
    <name type="scientific">Ilyomonas limi</name>
    <dbReference type="NCBI Taxonomy" id="2575867"/>
    <lineage>
        <taxon>Bacteria</taxon>
        <taxon>Pseudomonadati</taxon>
        <taxon>Bacteroidota</taxon>
        <taxon>Chitinophagia</taxon>
        <taxon>Chitinophagales</taxon>
        <taxon>Chitinophagaceae</taxon>
        <taxon>Ilyomonas</taxon>
    </lineage>
</organism>
<dbReference type="Pfam" id="PF00534">
    <property type="entry name" value="Glycos_transf_1"/>
    <property type="match status" value="1"/>
</dbReference>
<gene>
    <name evidence="3" type="ORF">FC093_02905</name>
</gene>
<dbReference type="OrthoDB" id="7560678at2"/>
<dbReference type="Pfam" id="PF13439">
    <property type="entry name" value="Glyco_transf_4"/>
    <property type="match status" value="1"/>
</dbReference>
<comment type="caution">
    <text evidence="3">The sequence shown here is derived from an EMBL/GenBank/DDBJ whole genome shotgun (WGS) entry which is preliminary data.</text>
</comment>
<dbReference type="Proteomes" id="UP000305848">
    <property type="component" value="Unassembled WGS sequence"/>
</dbReference>
<feature type="domain" description="Glycosyl transferase family 1" evidence="1">
    <location>
        <begin position="183"/>
        <end position="345"/>
    </location>
</feature>
<protein>
    <submittedName>
        <fullName evidence="3">Glycosyltransferase family 4 protein</fullName>
    </submittedName>
</protein>
<dbReference type="RefSeq" id="WP_137260216.1">
    <property type="nucleotide sequence ID" value="NZ_SZQL01000001.1"/>
</dbReference>
<reference evidence="3 4" key="1">
    <citation type="submission" date="2019-05" db="EMBL/GenBank/DDBJ databases">
        <title>Panacibacter sp. strain 17mud1-8 Genome sequencing and assembly.</title>
        <authorList>
            <person name="Chhetri G."/>
        </authorList>
    </citation>
    <scope>NUCLEOTIDE SEQUENCE [LARGE SCALE GENOMIC DNA]</scope>
    <source>
        <strain evidence="3 4">17mud1-8</strain>
    </source>
</reference>
<dbReference type="PANTHER" id="PTHR12526">
    <property type="entry name" value="GLYCOSYLTRANSFERASE"/>
    <property type="match status" value="1"/>
</dbReference>
<evidence type="ECO:0000313" key="4">
    <source>
        <dbReference type="Proteomes" id="UP000305848"/>
    </source>
</evidence>